<sequence>MKTPRVSDIVGIINKIAPFSYAEDWDNVGLQTGDPASTVEKIMVALDPSRGAVDAAVAAHSQLLLTHHPLFFAPIKKIALNDPTGSIVSLSLKNNLSIISLHTNYDIAQGGLNDLLAMRLEMTCCEPLKVAGAEELVKLSVFVPRDHETQVLDSLFKFGVSLGNYRDCTFRAHGMGTFTPLEGAQPFLGRIGTREQAEETRIEVLVSKENIPAAVSAMVSAHPYEEPAYDLYPLLNRGKTRGLGRIGVLEETVSLGDFAAMVKHKLAAAGIRYVGDSGRQVKKVAVCGGSGAFLFKAALRQGADVLVTGDIKYHEAREAEALGLGLIDAGHFATEVLMVDGITERISDALRIKGYGSEVVAYKGETDPFTFA</sequence>
<proteinExistence type="inferred from homology"/>
<dbReference type="InterPro" id="IPR017221">
    <property type="entry name" value="DUF34/NIF3_bac"/>
</dbReference>
<evidence type="ECO:0000256" key="1">
    <source>
        <dbReference type="ARBA" id="ARBA00006964"/>
    </source>
</evidence>
<evidence type="ECO:0000256" key="2">
    <source>
        <dbReference type="ARBA" id="ARBA00011643"/>
    </source>
</evidence>
<feature type="binding site" evidence="6">
    <location>
        <position position="335"/>
    </location>
    <ligand>
        <name>a divalent metal cation</name>
        <dbReference type="ChEBI" id="CHEBI:60240"/>
        <label>1</label>
    </ligand>
</feature>
<dbReference type="InterPro" id="IPR015867">
    <property type="entry name" value="N-reg_PII/ATP_PRibTrfase_C"/>
</dbReference>
<dbReference type="PANTHER" id="PTHR13799">
    <property type="entry name" value="NGG1 INTERACTING FACTOR 3"/>
    <property type="match status" value="1"/>
</dbReference>
<dbReference type="HOGENOM" id="CLU_037423_1_0_7"/>
<dbReference type="Pfam" id="PF01784">
    <property type="entry name" value="DUF34_NIF3"/>
    <property type="match status" value="1"/>
</dbReference>
<dbReference type="GO" id="GO:0005737">
    <property type="term" value="C:cytoplasm"/>
    <property type="evidence" value="ECO:0007669"/>
    <property type="project" value="TreeGrafter"/>
</dbReference>
<dbReference type="RefSeq" id="WP_012645858.1">
    <property type="nucleotide sequence ID" value="NC_011979.1"/>
</dbReference>
<evidence type="ECO:0000256" key="5">
    <source>
        <dbReference type="PIRNR" id="PIRNR037489"/>
    </source>
</evidence>
<dbReference type="eggNOG" id="COG0327">
    <property type="taxonomic scope" value="Bacteria"/>
</dbReference>
<dbReference type="KEGG" id="geo:Geob_0767"/>
<dbReference type="AlphaFoldDB" id="B9M159"/>
<dbReference type="NCBIfam" id="TIGR00486">
    <property type="entry name" value="YbgI_SA1388"/>
    <property type="match status" value="1"/>
</dbReference>
<organism evidence="7 8">
    <name type="scientific">Geotalea daltonii (strain DSM 22248 / JCM 15807 / FRC-32)</name>
    <name type="common">Geobacter daltonii</name>
    <dbReference type="NCBI Taxonomy" id="316067"/>
    <lineage>
        <taxon>Bacteria</taxon>
        <taxon>Pseudomonadati</taxon>
        <taxon>Thermodesulfobacteriota</taxon>
        <taxon>Desulfuromonadia</taxon>
        <taxon>Geobacterales</taxon>
        <taxon>Geobacteraceae</taxon>
        <taxon>Geotalea</taxon>
    </lineage>
</organism>
<evidence type="ECO:0000313" key="8">
    <source>
        <dbReference type="Proteomes" id="UP000007721"/>
    </source>
</evidence>
<feature type="binding site" evidence="6">
    <location>
        <position position="331"/>
    </location>
    <ligand>
        <name>a divalent metal cation</name>
        <dbReference type="ChEBI" id="CHEBI:60240"/>
        <label>1</label>
    </ligand>
</feature>
<name>B9M159_GEODF</name>
<evidence type="ECO:0000256" key="3">
    <source>
        <dbReference type="ARBA" id="ARBA00022112"/>
    </source>
</evidence>
<dbReference type="OrthoDB" id="9792792at2"/>
<keyword evidence="4 5" id="KW-0479">Metal-binding</keyword>
<dbReference type="Gene3D" id="3.40.1390.30">
    <property type="entry name" value="NIF3 (NGG1p interacting factor 3)-like"/>
    <property type="match status" value="2"/>
</dbReference>
<feature type="binding site" evidence="6">
    <location>
        <position position="68"/>
    </location>
    <ligand>
        <name>a divalent metal cation</name>
        <dbReference type="ChEBI" id="CHEBI:60240"/>
        <label>1</label>
    </ligand>
</feature>
<reference evidence="7 8" key="1">
    <citation type="submission" date="2009-01" db="EMBL/GenBank/DDBJ databases">
        <title>Complete sequence of Geobacter sp. FRC-32.</title>
        <authorList>
            <consortium name="US DOE Joint Genome Institute"/>
            <person name="Lucas S."/>
            <person name="Copeland A."/>
            <person name="Lapidus A."/>
            <person name="Glavina del Rio T."/>
            <person name="Dalin E."/>
            <person name="Tice H."/>
            <person name="Bruce D."/>
            <person name="Goodwin L."/>
            <person name="Pitluck S."/>
            <person name="Saunders E."/>
            <person name="Brettin T."/>
            <person name="Detter J.C."/>
            <person name="Han C."/>
            <person name="Larimer F."/>
            <person name="Land M."/>
            <person name="Hauser L."/>
            <person name="Kyrpides N."/>
            <person name="Ovchinnikova G."/>
            <person name="Kostka J."/>
            <person name="Richardson P."/>
        </authorList>
    </citation>
    <scope>NUCLEOTIDE SEQUENCE [LARGE SCALE GENOMIC DNA]</scope>
    <source>
        <strain evidence="8">DSM 22248 / JCM 15807 / FRC-32</strain>
    </source>
</reference>
<dbReference type="Proteomes" id="UP000007721">
    <property type="component" value="Chromosome"/>
</dbReference>
<accession>B9M159</accession>
<dbReference type="FunFam" id="3.40.1390.30:FF:000001">
    <property type="entry name" value="GTP cyclohydrolase 1 type 2"/>
    <property type="match status" value="1"/>
</dbReference>
<keyword evidence="8" id="KW-1185">Reference proteome</keyword>
<dbReference type="EMBL" id="CP001390">
    <property type="protein sequence ID" value="ACM19129.1"/>
    <property type="molecule type" value="Genomic_DNA"/>
</dbReference>
<feature type="binding site" evidence="6">
    <location>
        <position position="67"/>
    </location>
    <ligand>
        <name>a divalent metal cation</name>
        <dbReference type="ChEBI" id="CHEBI:60240"/>
        <label>1</label>
    </ligand>
</feature>
<comment type="subunit">
    <text evidence="2">Homohexamer.</text>
</comment>
<dbReference type="PANTHER" id="PTHR13799:SF14">
    <property type="entry name" value="GTP CYCLOHYDROLASE 1 TYPE 2 HOMOLOG"/>
    <property type="match status" value="1"/>
</dbReference>
<dbReference type="PIRSF" id="PIRSF037489">
    <property type="entry name" value="UCP037489_NIF3_YqfO"/>
    <property type="match status" value="1"/>
</dbReference>
<dbReference type="SUPFAM" id="SSF102705">
    <property type="entry name" value="NIF3 (NGG1p interacting factor 3)-like"/>
    <property type="match status" value="1"/>
</dbReference>
<evidence type="ECO:0000256" key="6">
    <source>
        <dbReference type="PIRSR" id="PIRSR602678-1"/>
    </source>
</evidence>
<dbReference type="InterPro" id="IPR002678">
    <property type="entry name" value="DUF34/NIF3"/>
</dbReference>
<protein>
    <recommendedName>
        <fullName evidence="3 5">GTP cyclohydrolase 1 type 2 homolog</fullName>
    </recommendedName>
</protein>
<feature type="binding site" evidence="6">
    <location>
        <position position="106"/>
    </location>
    <ligand>
        <name>a divalent metal cation</name>
        <dbReference type="ChEBI" id="CHEBI:60240"/>
        <label>1</label>
    </ligand>
</feature>
<evidence type="ECO:0000256" key="4">
    <source>
        <dbReference type="ARBA" id="ARBA00022723"/>
    </source>
</evidence>
<comment type="similarity">
    <text evidence="1 5">Belongs to the GTP cyclohydrolase I type 2/NIF3 family.</text>
</comment>
<evidence type="ECO:0000313" key="7">
    <source>
        <dbReference type="EMBL" id="ACM19129.1"/>
    </source>
</evidence>
<dbReference type="InterPro" id="IPR036069">
    <property type="entry name" value="DUF34/NIF3_sf"/>
</dbReference>
<dbReference type="STRING" id="316067.Geob_0767"/>
<gene>
    <name evidence="7" type="primary">yqfO</name>
    <name evidence="7" type="ordered locus">Geob_0767</name>
</gene>
<dbReference type="Gene3D" id="3.30.70.120">
    <property type="match status" value="1"/>
</dbReference>
<dbReference type="GO" id="GO:0046872">
    <property type="term" value="F:metal ion binding"/>
    <property type="evidence" value="ECO:0007669"/>
    <property type="project" value="UniProtKB-UniRule"/>
</dbReference>